<sequence>MIEDDDHDYVNDQMVEQEEEPFSLAQPYGARASTCGYCGPPGARSLARSSFTFGLDAVQLSCMAYQQMIDRGWRRSGTYCYKPDLSRSCCPQYTIRLDVRQFKPSRSQRKVIYRFNRFILGDGEAGEDHGGEGNNAGPAGQPEGGPSSSKKKQTGGKQKSKNKNKGKDFTPAQDATIGTTSSAAPSTTGSPSFPLVDELHSAEYAFLQGEVKEKVAHRYEVTLEPSSFTEEKFQLYCSYQKNIHNDDDKSRQGFKRFLCETPLKRQRIPYAKPPPAHLPREYGSYHQMYRVDGELIAMGVIDVLPYCTSSVYLMYAPQWEAHSLGKLSAVKEIALAQEISSYGAPGMGYLYMGFYIHTCQKMRYKAQYAPSFLLDPEEYSWCPTEKALPLLDKHRYVPFSKPTKATKPMPGNQAAEGGGNDATVEPIDVHDDDMSDNEDATSSSEPQLSDEALAGVQVGQIRGGTIYTVPAQRSLHWKNSYTRGLITRAATLLGEEASQKVILLPP</sequence>
<gene>
    <name evidence="10" type="ORF">M407DRAFT_149326</name>
    <name evidence="9" type="ORF">M407DRAFT_157368</name>
</gene>
<protein>
    <recommendedName>
        <fullName evidence="5">Arginyl-tRNA--protein transferase 1</fullName>
        <shortName evidence="5">Arginyltransferase 1</shortName>
        <shortName evidence="5">R-transferase 1</shortName>
        <ecNumber evidence="5">2.3.2.8</ecNumber>
    </recommendedName>
    <alternativeName>
        <fullName evidence="5">Arginine-tRNA--protein transferase 1</fullName>
    </alternativeName>
</protein>
<dbReference type="EMBL" id="KN823271">
    <property type="protein sequence ID" value="KIO18649.1"/>
    <property type="molecule type" value="Genomic_DNA"/>
</dbReference>
<dbReference type="PANTHER" id="PTHR21367">
    <property type="entry name" value="ARGININE-TRNA-PROTEIN TRANSFERASE 1"/>
    <property type="match status" value="1"/>
</dbReference>
<dbReference type="OrthoDB" id="74183at2759"/>
<evidence type="ECO:0000259" key="7">
    <source>
        <dbReference type="Pfam" id="PF04376"/>
    </source>
</evidence>
<name>A0A0C3Q618_9AGAM</name>
<keyword evidence="4 5" id="KW-0012">Acyltransferase</keyword>
<keyword evidence="2 5" id="KW-0808">Transferase</keyword>
<feature type="region of interest" description="Disordered" evidence="6">
    <location>
        <begin position="124"/>
        <end position="194"/>
    </location>
</feature>
<dbReference type="Pfam" id="PF04377">
    <property type="entry name" value="ATE_C"/>
    <property type="match status" value="1"/>
</dbReference>
<dbReference type="PANTHER" id="PTHR21367:SF1">
    <property type="entry name" value="ARGINYL-TRNA--PROTEIN TRANSFERASE 1"/>
    <property type="match status" value="1"/>
</dbReference>
<comment type="function">
    <text evidence="5">Involved in the post-translational conjugation of arginine to the N-terminal aspartate or glutamate of a protein. This arginylation is required for degradation of the protein via the ubiquitin pathway.</text>
</comment>
<dbReference type="InterPro" id="IPR007472">
    <property type="entry name" value="N-end_Aminoacyl_Trfase_C"/>
</dbReference>
<feature type="domain" description="N-end aminoacyl transferase N-terminal" evidence="7">
    <location>
        <begin position="33"/>
        <end position="110"/>
    </location>
</feature>
<evidence type="ECO:0000256" key="4">
    <source>
        <dbReference type="ARBA" id="ARBA00023315"/>
    </source>
</evidence>
<keyword evidence="3 5" id="KW-0833">Ubl conjugation pathway</keyword>
<feature type="compositionally biased region" description="Basic residues" evidence="6">
    <location>
        <begin position="149"/>
        <end position="164"/>
    </location>
</feature>
<dbReference type="EMBL" id="KN823231">
    <property type="protein sequence ID" value="KIO19263.1"/>
    <property type="molecule type" value="Genomic_DNA"/>
</dbReference>
<evidence type="ECO:0000259" key="8">
    <source>
        <dbReference type="Pfam" id="PF04377"/>
    </source>
</evidence>
<reference evidence="11" key="2">
    <citation type="submission" date="2015-01" db="EMBL/GenBank/DDBJ databases">
        <title>Evolutionary Origins and Diversification of the Mycorrhizal Mutualists.</title>
        <authorList>
            <consortium name="DOE Joint Genome Institute"/>
            <consortium name="Mycorrhizal Genomics Consortium"/>
            <person name="Kohler A."/>
            <person name="Kuo A."/>
            <person name="Nagy L.G."/>
            <person name="Floudas D."/>
            <person name="Copeland A."/>
            <person name="Barry K.W."/>
            <person name="Cichocki N."/>
            <person name="Veneault-Fourrey C."/>
            <person name="LaButti K."/>
            <person name="Lindquist E.A."/>
            <person name="Lipzen A."/>
            <person name="Lundell T."/>
            <person name="Morin E."/>
            <person name="Murat C."/>
            <person name="Riley R."/>
            <person name="Ohm R."/>
            <person name="Sun H."/>
            <person name="Tunlid A."/>
            <person name="Henrissat B."/>
            <person name="Grigoriev I.V."/>
            <person name="Hibbett D.S."/>
            <person name="Martin F."/>
        </authorList>
    </citation>
    <scope>NUCLEOTIDE SEQUENCE [LARGE SCALE GENOMIC DNA]</scope>
    <source>
        <strain evidence="10 11">MUT 4182</strain>
    </source>
</reference>
<comment type="similarity">
    <text evidence="1 5">Belongs to the R-transferase family.</text>
</comment>
<organism evidence="9 11">
    <name type="scientific">Tulasnella calospora MUT 4182</name>
    <dbReference type="NCBI Taxonomy" id="1051891"/>
    <lineage>
        <taxon>Eukaryota</taxon>
        <taxon>Fungi</taxon>
        <taxon>Dikarya</taxon>
        <taxon>Basidiomycota</taxon>
        <taxon>Agaricomycotina</taxon>
        <taxon>Agaricomycetes</taxon>
        <taxon>Cantharellales</taxon>
        <taxon>Tulasnellaceae</taxon>
        <taxon>Tulasnella</taxon>
    </lineage>
</organism>
<reference evidence="9" key="3">
    <citation type="submission" date="2015-02" db="EMBL/GenBank/DDBJ databases">
        <title>Evolutionary Origins and Diversification of the Mycorrhizal Mutualists.</title>
        <authorList>
            <consortium name="DOE Joint Genome Institute"/>
            <consortium name="Mycorrhizal Genomics Consortium"/>
            <person name="Kohler A."/>
            <person name="Kuo A."/>
            <person name="Nagy L.G."/>
            <person name="Floudas D."/>
            <person name="Copeland A."/>
            <person name="Barry K.W."/>
            <person name="Cichocki N."/>
            <person name="Veneault-Fourrey C."/>
            <person name="LaButti K."/>
            <person name="Lindquist E.A."/>
            <person name="Lipzen A."/>
            <person name="Lundell T."/>
            <person name="Morin E."/>
            <person name="Murat C."/>
            <person name="Riley R."/>
            <person name="Ohm R."/>
            <person name="Sun H."/>
            <person name="Tunlid A."/>
            <person name="Henrissat B."/>
            <person name="Grigoriev I.V."/>
            <person name="Hibbett D.S."/>
            <person name="Martin F."/>
        </authorList>
    </citation>
    <scope>NUCLEOTIDE SEQUENCE</scope>
    <source>
        <strain evidence="9">MUT 4182</strain>
    </source>
</reference>
<evidence type="ECO:0000256" key="2">
    <source>
        <dbReference type="ARBA" id="ARBA00022679"/>
    </source>
</evidence>
<comment type="catalytic activity">
    <reaction evidence="5">
        <text>an N-terminal L-alpha-aminoacyl-[protein] + L-arginyl-tRNA(Arg) = an N-terminal L-arginyl-L-aminoacyl-[protein] + tRNA(Arg) + H(+)</text>
        <dbReference type="Rhea" id="RHEA:10208"/>
        <dbReference type="Rhea" id="RHEA-COMP:9658"/>
        <dbReference type="Rhea" id="RHEA-COMP:9673"/>
        <dbReference type="Rhea" id="RHEA-COMP:10636"/>
        <dbReference type="Rhea" id="RHEA-COMP:10638"/>
        <dbReference type="ChEBI" id="CHEBI:15378"/>
        <dbReference type="ChEBI" id="CHEBI:78442"/>
        <dbReference type="ChEBI" id="CHEBI:78513"/>
        <dbReference type="ChEBI" id="CHEBI:78597"/>
        <dbReference type="ChEBI" id="CHEBI:83562"/>
        <dbReference type="EC" id="2.3.2.8"/>
    </reaction>
</comment>
<feature type="compositionally biased region" description="Low complexity" evidence="6">
    <location>
        <begin position="175"/>
        <end position="192"/>
    </location>
</feature>
<dbReference type="InterPro" id="IPR017137">
    <property type="entry name" value="Arg-tRNA-P_Trfase_1_euk"/>
</dbReference>
<dbReference type="InterPro" id="IPR030700">
    <property type="entry name" value="N-end_Aminoacyl_Trfase"/>
</dbReference>
<dbReference type="PIRSF" id="PIRSF037207">
    <property type="entry name" value="ATE1_euk"/>
    <property type="match status" value="1"/>
</dbReference>
<dbReference type="AlphaFoldDB" id="A0A0C3Q618"/>
<dbReference type="STRING" id="1051891.A0A0C3Q618"/>
<proteinExistence type="inferred from homology"/>
<feature type="compositionally biased region" description="Acidic residues" evidence="6">
    <location>
        <begin position="430"/>
        <end position="439"/>
    </location>
</feature>
<evidence type="ECO:0000313" key="9">
    <source>
        <dbReference type="EMBL" id="KIO18649.1"/>
    </source>
</evidence>
<dbReference type="Proteomes" id="UP000054248">
    <property type="component" value="Unassembled WGS sequence"/>
</dbReference>
<dbReference type="GO" id="GO:0004057">
    <property type="term" value="F:arginyl-tRNA--protein transferase activity"/>
    <property type="evidence" value="ECO:0007669"/>
    <property type="project" value="UniProtKB-EC"/>
</dbReference>
<accession>A0A0C3Q618</accession>
<evidence type="ECO:0000313" key="11">
    <source>
        <dbReference type="Proteomes" id="UP000054248"/>
    </source>
</evidence>
<keyword evidence="11" id="KW-1185">Reference proteome</keyword>
<dbReference type="GO" id="GO:0005737">
    <property type="term" value="C:cytoplasm"/>
    <property type="evidence" value="ECO:0007669"/>
    <property type="project" value="TreeGrafter"/>
</dbReference>
<dbReference type="InterPro" id="IPR007471">
    <property type="entry name" value="N-end_Aminoacyl_Trfase_N"/>
</dbReference>
<dbReference type="Pfam" id="PF04376">
    <property type="entry name" value="ATE_N"/>
    <property type="match status" value="1"/>
</dbReference>
<evidence type="ECO:0000256" key="6">
    <source>
        <dbReference type="SAM" id="MobiDB-lite"/>
    </source>
</evidence>
<evidence type="ECO:0000256" key="1">
    <source>
        <dbReference type="ARBA" id="ARBA00009991"/>
    </source>
</evidence>
<feature type="domain" description="N-end rule aminoacyl transferase C-terminal" evidence="8">
    <location>
        <begin position="231"/>
        <end position="374"/>
    </location>
</feature>
<feature type="region of interest" description="Disordered" evidence="6">
    <location>
        <begin position="401"/>
        <end position="451"/>
    </location>
</feature>
<evidence type="ECO:0000313" key="10">
    <source>
        <dbReference type="EMBL" id="KIO19263.1"/>
    </source>
</evidence>
<reference evidence="9 11" key="1">
    <citation type="submission" date="2014-04" db="EMBL/GenBank/DDBJ databases">
        <authorList>
            <consortium name="DOE Joint Genome Institute"/>
            <person name="Kuo A."/>
            <person name="Girlanda M."/>
            <person name="Perotto S."/>
            <person name="Kohler A."/>
            <person name="Nagy L.G."/>
            <person name="Floudas D."/>
            <person name="Copeland A."/>
            <person name="Barry K.W."/>
            <person name="Cichocki N."/>
            <person name="Veneault-Fourrey C."/>
            <person name="LaButti K."/>
            <person name="Lindquist E.A."/>
            <person name="Lipzen A."/>
            <person name="Lundell T."/>
            <person name="Morin E."/>
            <person name="Murat C."/>
            <person name="Sun H."/>
            <person name="Tunlid A."/>
            <person name="Henrissat B."/>
            <person name="Grigoriev I.V."/>
            <person name="Hibbett D.S."/>
            <person name="Martin F."/>
            <person name="Nordberg H.P."/>
            <person name="Cantor M.N."/>
            <person name="Hua S.X."/>
        </authorList>
    </citation>
    <scope>NUCLEOTIDE SEQUENCE [LARGE SCALE GENOMIC DNA]</scope>
    <source>
        <strain evidence="9 11">MUT 4182</strain>
    </source>
</reference>
<evidence type="ECO:0000256" key="5">
    <source>
        <dbReference type="PIRNR" id="PIRNR037207"/>
    </source>
</evidence>
<evidence type="ECO:0000256" key="3">
    <source>
        <dbReference type="ARBA" id="ARBA00022786"/>
    </source>
</evidence>
<dbReference type="HOGENOM" id="CLU_020349_2_1_1"/>
<dbReference type="EC" id="2.3.2.8" evidence="5"/>